<feature type="region of interest" description="Disordered" evidence="7">
    <location>
        <begin position="301"/>
        <end position="354"/>
    </location>
</feature>
<dbReference type="SUPFAM" id="SSF51230">
    <property type="entry name" value="Single hybrid motif"/>
    <property type="match status" value="2"/>
</dbReference>
<evidence type="ECO:0000313" key="10">
    <source>
        <dbReference type="EMBL" id="QNV39175.1"/>
    </source>
</evidence>
<feature type="compositionally biased region" description="Low complexity" evidence="7">
    <location>
        <begin position="310"/>
        <end position="341"/>
    </location>
</feature>
<feature type="compositionally biased region" description="Acidic residues" evidence="7">
    <location>
        <begin position="94"/>
        <end position="110"/>
    </location>
</feature>
<evidence type="ECO:0000256" key="7">
    <source>
        <dbReference type="SAM" id="MobiDB-lite"/>
    </source>
</evidence>
<dbReference type="KEGG" id="rama:IDM48_07045"/>
<keyword evidence="11" id="KW-1185">Reference proteome</keyword>
<dbReference type="CDD" id="cd06849">
    <property type="entry name" value="lipoyl_domain"/>
    <property type="match status" value="2"/>
</dbReference>
<dbReference type="InterPro" id="IPR004167">
    <property type="entry name" value="PSBD"/>
</dbReference>
<dbReference type="InterPro" id="IPR050743">
    <property type="entry name" value="2-oxoacid_DH_E2_comp"/>
</dbReference>
<dbReference type="InterPro" id="IPR014276">
    <property type="entry name" value="2-oxoglutarate_DH_E2"/>
</dbReference>
<dbReference type="Pfam" id="PF00198">
    <property type="entry name" value="2-oxoacid_dh"/>
    <property type="match status" value="1"/>
</dbReference>
<keyword evidence="4 6" id="KW-0450">Lipoyl</keyword>
<dbReference type="SUPFAM" id="SSF47005">
    <property type="entry name" value="Peripheral subunit-binding domain of 2-oxo acid dehydrogenase complex"/>
    <property type="match status" value="1"/>
</dbReference>
<dbReference type="Pfam" id="PF00364">
    <property type="entry name" value="Biotin_lipoyl"/>
    <property type="match status" value="2"/>
</dbReference>
<dbReference type="Pfam" id="PF02817">
    <property type="entry name" value="E3_binding"/>
    <property type="match status" value="1"/>
</dbReference>
<feature type="region of interest" description="Disordered" evidence="7">
    <location>
        <begin position="75"/>
        <end position="138"/>
    </location>
</feature>
<dbReference type="GO" id="GO:0031405">
    <property type="term" value="F:lipoic acid binding"/>
    <property type="evidence" value="ECO:0007669"/>
    <property type="project" value="TreeGrafter"/>
</dbReference>
<dbReference type="NCBIfam" id="TIGR02927">
    <property type="entry name" value="SucB_Actino"/>
    <property type="match status" value="1"/>
</dbReference>
<dbReference type="EC" id="2.3.1.-" evidence="6"/>
<feature type="domain" description="Lipoyl-binding" evidence="8">
    <location>
        <begin position="2"/>
        <end position="77"/>
    </location>
</feature>
<reference evidence="10 11" key="1">
    <citation type="submission" date="2020-09" db="EMBL/GenBank/DDBJ databases">
        <title>Investigation of environmental microbe.</title>
        <authorList>
            <person name="Ou Y."/>
            <person name="Kang Q."/>
        </authorList>
    </citation>
    <scope>NUCLEOTIDE SEQUENCE [LARGE SCALE GENOMIC DNA]</scope>
    <source>
        <strain evidence="10 11">KJZ-9</strain>
    </source>
</reference>
<comment type="similarity">
    <text evidence="2 6">Belongs to the 2-oxoacid dehydrogenase family.</text>
</comment>
<evidence type="ECO:0000256" key="5">
    <source>
        <dbReference type="ARBA" id="ARBA00023315"/>
    </source>
</evidence>
<dbReference type="InterPro" id="IPR023213">
    <property type="entry name" value="CAT-like_dom_sf"/>
</dbReference>
<evidence type="ECO:0000256" key="1">
    <source>
        <dbReference type="ARBA" id="ARBA00001938"/>
    </source>
</evidence>
<dbReference type="GO" id="GO:0005737">
    <property type="term" value="C:cytoplasm"/>
    <property type="evidence" value="ECO:0007669"/>
    <property type="project" value="TreeGrafter"/>
</dbReference>
<dbReference type="PANTHER" id="PTHR43178">
    <property type="entry name" value="DIHYDROLIPOAMIDE ACETYLTRANSFERASE COMPONENT OF PYRUVATE DEHYDROGENASE COMPLEX"/>
    <property type="match status" value="1"/>
</dbReference>
<gene>
    <name evidence="10" type="primary">sucB</name>
    <name evidence="10" type="ORF">IDM48_07045</name>
</gene>
<dbReference type="GO" id="GO:0016407">
    <property type="term" value="F:acetyltransferase activity"/>
    <property type="evidence" value="ECO:0007669"/>
    <property type="project" value="TreeGrafter"/>
</dbReference>
<evidence type="ECO:0000313" key="11">
    <source>
        <dbReference type="Proteomes" id="UP000516421"/>
    </source>
</evidence>
<dbReference type="InterPro" id="IPR003016">
    <property type="entry name" value="2-oxoA_DH_lipoyl-BS"/>
</dbReference>
<feature type="domain" description="Peripheral subunit-binding (PSBD)" evidence="9">
    <location>
        <begin position="266"/>
        <end position="303"/>
    </location>
</feature>
<dbReference type="Gene3D" id="3.30.559.10">
    <property type="entry name" value="Chloramphenicol acetyltransferase-like domain"/>
    <property type="match status" value="1"/>
</dbReference>
<dbReference type="FunFam" id="3.30.559.10:FF:000007">
    <property type="entry name" value="Dihydrolipoamide acetyltransferase component of pyruvate dehydrogenase complex"/>
    <property type="match status" value="1"/>
</dbReference>
<dbReference type="Gene3D" id="2.40.50.100">
    <property type="match status" value="2"/>
</dbReference>
<dbReference type="InterPro" id="IPR001078">
    <property type="entry name" value="2-oxoacid_DH_actylTfrase"/>
</dbReference>
<dbReference type="PROSITE" id="PS51826">
    <property type="entry name" value="PSBD"/>
    <property type="match status" value="1"/>
</dbReference>
<dbReference type="Gene3D" id="4.10.320.10">
    <property type="entry name" value="E3-binding domain"/>
    <property type="match status" value="1"/>
</dbReference>
<keyword evidence="3 6" id="KW-0808">Transferase</keyword>
<feature type="domain" description="Lipoyl-binding" evidence="8">
    <location>
        <begin position="127"/>
        <end position="202"/>
    </location>
</feature>
<keyword evidence="5 6" id="KW-0012">Acyltransferase</keyword>
<evidence type="ECO:0000259" key="9">
    <source>
        <dbReference type="PROSITE" id="PS51826"/>
    </source>
</evidence>
<dbReference type="SUPFAM" id="SSF52777">
    <property type="entry name" value="CoA-dependent acyltransferases"/>
    <property type="match status" value="1"/>
</dbReference>
<dbReference type="InterPro" id="IPR000089">
    <property type="entry name" value="Biotin_lipoyl"/>
</dbReference>
<protein>
    <recommendedName>
        <fullName evidence="6">Dihydrolipoamide acetyltransferase component of pyruvate dehydrogenase complex</fullName>
        <ecNumber evidence="6">2.3.1.-</ecNumber>
    </recommendedName>
</protein>
<sequence>MSHTVELPALGESVTEGTVTRWLVEVGDTVSVDDPLLEVSTDKVDTEVPSPVAGTVEKILVEEDEDVEVGGALVIIGDGSGSSDDSSAQKAEDEAPLEEEAEEQAEETAAEETPATESKSTSGSSEGQEVTLPALGESVTEGTVTRWLKEVGETVEVDEPLLEVSTDKVDTEVPSPVAGTLLEIRVEEDEEAEVGQVLAIVGDASAASSKSEAPAEEKKEDQKPAPAEEKEEAEAPAKDETEAAQAEQADVKSSDSSESSESGDVYVTPLVRKLAKQENIDLSTIKGTGVGGRIRKQDVQAAAEAKKASSESSAAADTSAPSLAPATPAAPQKQAAPKAAASSKRGTTEKAPRIRQTIAKRMVESLQTSAQLTTVQEIDLTRLVALRNKAKDGFAAREGAKLTFLPFFTKVVTEALQQFPQFNASMSEDLKEITYHGSENIGLAVDTPKGLLVPVVQDAGDLNISGLAKKIGDVAGRARDGKIGPEELSGSTFTISSTGQTGGVFFTPIINQPNVAILGIGSTNKRPAVIQDADGNDVIAIRSLAYFSLTYDHRVVDGADAGRFLNFLKQRLEEAAFEAELGL</sequence>
<comment type="cofactor">
    <cofactor evidence="1 6">
        <name>(R)-lipoate</name>
        <dbReference type="ChEBI" id="CHEBI:83088"/>
    </cofactor>
</comment>
<accession>A0A7H2BHM9</accession>
<evidence type="ECO:0000256" key="2">
    <source>
        <dbReference type="ARBA" id="ARBA00007317"/>
    </source>
</evidence>
<feature type="compositionally biased region" description="Low complexity" evidence="7">
    <location>
        <begin position="111"/>
        <end position="127"/>
    </location>
</feature>
<organism evidence="10 11">
    <name type="scientific">Rothia amarae</name>
    <dbReference type="NCBI Taxonomy" id="169480"/>
    <lineage>
        <taxon>Bacteria</taxon>
        <taxon>Bacillati</taxon>
        <taxon>Actinomycetota</taxon>
        <taxon>Actinomycetes</taxon>
        <taxon>Micrococcales</taxon>
        <taxon>Micrococcaceae</taxon>
        <taxon>Rothia</taxon>
    </lineage>
</organism>
<dbReference type="InterPro" id="IPR036625">
    <property type="entry name" value="E3-bd_dom_sf"/>
</dbReference>
<dbReference type="Proteomes" id="UP000516421">
    <property type="component" value="Chromosome"/>
</dbReference>
<dbReference type="InterPro" id="IPR011053">
    <property type="entry name" value="Single_hybrid_motif"/>
</dbReference>
<proteinExistence type="inferred from homology"/>
<feature type="compositionally biased region" description="Basic and acidic residues" evidence="7">
    <location>
        <begin position="213"/>
        <end position="241"/>
    </location>
</feature>
<feature type="region of interest" description="Disordered" evidence="7">
    <location>
        <begin position="205"/>
        <end position="265"/>
    </location>
</feature>
<dbReference type="PROSITE" id="PS50968">
    <property type="entry name" value="BIOTINYL_LIPOYL"/>
    <property type="match status" value="2"/>
</dbReference>
<evidence type="ECO:0000256" key="3">
    <source>
        <dbReference type="ARBA" id="ARBA00022679"/>
    </source>
</evidence>
<dbReference type="AlphaFoldDB" id="A0A7H2BHM9"/>
<dbReference type="PROSITE" id="PS00189">
    <property type="entry name" value="LIPOYL"/>
    <property type="match status" value="2"/>
</dbReference>
<dbReference type="PANTHER" id="PTHR43178:SF5">
    <property type="entry name" value="LIPOAMIDE ACYLTRANSFERASE COMPONENT OF BRANCHED-CHAIN ALPHA-KETO ACID DEHYDROGENASE COMPLEX, MITOCHONDRIAL"/>
    <property type="match status" value="1"/>
</dbReference>
<dbReference type="RefSeq" id="WP_190616691.1">
    <property type="nucleotide sequence ID" value="NZ_CP061538.1"/>
</dbReference>
<evidence type="ECO:0000259" key="8">
    <source>
        <dbReference type="PROSITE" id="PS50968"/>
    </source>
</evidence>
<evidence type="ECO:0000256" key="6">
    <source>
        <dbReference type="RuleBase" id="RU003423"/>
    </source>
</evidence>
<dbReference type="EMBL" id="CP061538">
    <property type="protein sequence ID" value="QNV39175.1"/>
    <property type="molecule type" value="Genomic_DNA"/>
</dbReference>
<name>A0A7H2BHM9_9MICC</name>
<evidence type="ECO:0000256" key="4">
    <source>
        <dbReference type="ARBA" id="ARBA00022823"/>
    </source>
</evidence>